<protein>
    <submittedName>
        <fullName evidence="2">Uncharacterized protein</fullName>
    </submittedName>
</protein>
<reference evidence="2 3" key="2">
    <citation type="submission" date="2018-06" db="EMBL/GenBank/DDBJ databases">
        <title>Metagenomic assembly of (sub)arctic Cyanobacteria and their associated microbiome from non-axenic cultures.</title>
        <authorList>
            <person name="Baurain D."/>
        </authorList>
    </citation>
    <scope>NUCLEOTIDE SEQUENCE [LARGE SCALE GENOMIC DNA]</scope>
    <source>
        <strain evidence="2">ULC027bin1</strain>
    </source>
</reference>
<dbReference type="Proteomes" id="UP000249794">
    <property type="component" value="Unassembled WGS sequence"/>
</dbReference>
<proteinExistence type="predicted"/>
<dbReference type="AlphaFoldDB" id="A0A2W4XA26"/>
<sequence>MISVESKTFKYVQEKSEDFLALFPHRYDFIYAPHPNPKEKPDWRSENRYPLSDRQLLAGEYLYGVRFEQETQYVLLDIDRTSPYHPQNAPLVLNRLYEALEPLGITDHITCTSSDSQGLHIYFPITKAFNSWKLSKAISIALGNAGFKLKLGQLELFPNPKAYSTDETPSLFNAHRIPLQMGSYILDDDLQPINSSQTHFVRVWKMCQQRNNLDQQQLKRLLKKAKQISYQLSNNASKFLNDLNTEIDAGWTDYGQTNRLLGRITMRSFIFNHIIEGTAPLEGKALVEKIVSVAKALPGYKDWCRHQHEIEERATEWARCIENSHYFAYGTAKGKYRELTGTNQVDNELDYNQQQAQETQAKIVAAVKDLRSKDALPEAATSRFKALLKYHIGGASLYRYRELWHPIELESNREESGLQMTAFEDARTEGANGLKNPTSLLPPTDGNLPTDKGLGDSDNAIDRPEGNNSPDPVQAVRDRIKKQLADQQQARSLAQKTPIALPDEAANLIHRRALQRMRDFLLSGEPILLIEVGQWLAKQPQRVRDELIFQEDERQQALLYDLAAISECLVALNCSPWEVRFQLEERYGKSLILELTIEERRAWVGTLTQ</sequence>
<name>A0A2W4XA26_9CYAN</name>
<accession>A0A2W4XA26</accession>
<evidence type="ECO:0000313" key="2">
    <source>
        <dbReference type="EMBL" id="PZO54093.1"/>
    </source>
</evidence>
<feature type="region of interest" description="Disordered" evidence="1">
    <location>
        <begin position="429"/>
        <end position="473"/>
    </location>
</feature>
<gene>
    <name evidence="2" type="ORF">DCF15_12145</name>
</gene>
<organism evidence="2 3">
    <name type="scientific">Phormidesmis priestleyi</name>
    <dbReference type="NCBI Taxonomy" id="268141"/>
    <lineage>
        <taxon>Bacteria</taxon>
        <taxon>Bacillati</taxon>
        <taxon>Cyanobacteriota</taxon>
        <taxon>Cyanophyceae</taxon>
        <taxon>Leptolyngbyales</taxon>
        <taxon>Leptolyngbyaceae</taxon>
        <taxon>Phormidesmis</taxon>
    </lineage>
</organism>
<dbReference type="EMBL" id="QBMP01000121">
    <property type="protein sequence ID" value="PZO54093.1"/>
    <property type="molecule type" value="Genomic_DNA"/>
</dbReference>
<reference evidence="3" key="1">
    <citation type="submission" date="2018-04" db="EMBL/GenBank/DDBJ databases">
        <authorList>
            <person name="Cornet L."/>
        </authorList>
    </citation>
    <scope>NUCLEOTIDE SEQUENCE [LARGE SCALE GENOMIC DNA]</scope>
</reference>
<evidence type="ECO:0000256" key="1">
    <source>
        <dbReference type="SAM" id="MobiDB-lite"/>
    </source>
</evidence>
<evidence type="ECO:0000313" key="3">
    <source>
        <dbReference type="Proteomes" id="UP000249794"/>
    </source>
</evidence>
<dbReference type="CDD" id="cd00525">
    <property type="entry name" value="AE_Prim_S_like"/>
    <property type="match status" value="1"/>
</dbReference>
<comment type="caution">
    <text evidence="2">The sequence shown here is derived from an EMBL/GenBank/DDBJ whole genome shotgun (WGS) entry which is preliminary data.</text>
</comment>